<evidence type="ECO:0000256" key="4">
    <source>
        <dbReference type="SAM" id="MobiDB-lite"/>
    </source>
</evidence>
<dbReference type="GO" id="GO:1905786">
    <property type="term" value="P:positive regulation of anaphase-promoting complex-dependent catabolic process"/>
    <property type="evidence" value="ECO:0007669"/>
    <property type="project" value="TreeGrafter"/>
</dbReference>
<dbReference type="Pfam" id="PF00400">
    <property type="entry name" value="WD40"/>
    <property type="match status" value="1"/>
</dbReference>
<dbReference type="Proteomes" id="UP001301769">
    <property type="component" value="Unassembled WGS sequence"/>
</dbReference>
<evidence type="ECO:0000256" key="1">
    <source>
        <dbReference type="ARBA" id="ARBA00022574"/>
    </source>
</evidence>
<dbReference type="EMBL" id="MU858071">
    <property type="protein sequence ID" value="KAK4216217.1"/>
    <property type="molecule type" value="Genomic_DNA"/>
</dbReference>
<accession>A0AAN7BAM1</accession>
<dbReference type="PANTHER" id="PTHR19918">
    <property type="entry name" value="CELL DIVISION CYCLE 20 CDC20 FIZZY -RELATED"/>
    <property type="match status" value="1"/>
</dbReference>
<reference evidence="5" key="1">
    <citation type="journal article" date="2023" name="Mol. Phylogenet. Evol.">
        <title>Genome-scale phylogeny and comparative genomics of the fungal order Sordariales.</title>
        <authorList>
            <person name="Hensen N."/>
            <person name="Bonometti L."/>
            <person name="Westerberg I."/>
            <person name="Brannstrom I.O."/>
            <person name="Guillou S."/>
            <person name="Cros-Aarteil S."/>
            <person name="Calhoun S."/>
            <person name="Haridas S."/>
            <person name="Kuo A."/>
            <person name="Mondo S."/>
            <person name="Pangilinan J."/>
            <person name="Riley R."/>
            <person name="LaButti K."/>
            <person name="Andreopoulos B."/>
            <person name="Lipzen A."/>
            <person name="Chen C."/>
            <person name="Yan M."/>
            <person name="Daum C."/>
            <person name="Ng V."/>
            <person name="Clum A."/>
            <person name="Steindorff A."/>
            <person name="Ohm R.A."/>
            <person name="Martin F."/>
            <person name="Silar P."/>
            <person name="Natvig D.O."/>
            <person name="Lalanne C."/>
            <person name="Gautier V."/>
            <person name="Ament-Velasquez S.L."/>
            <person name="Kruys A."/>
            <person name="Hutchinson M.I."/>
            <person name="Powell A.J."/>
            <person name="Barry K."/>
            <person name="Miller A.N."/>
            <person name="Grigoriev I.V."/>
            <person name="Debuchy R."/>
            <person name="Gladieux P."/>
            <person name="Hiltunen Thoren M."/>
            <person name="Johannesson H."/>
        </authorList>
    </citation>
    <scope>NUCLEOTIDE SEQUENCE</scope>
    <source>
        <strain evidence="5">PSN293</strain>
    </source>
</reference>
<keyword evidence="1 3" id="KW-0853">WD repeat</keyword>
<dbReference type="InterPro" id="IPR015943">
    <property type="entry name" value="WD40/YVTN_repeat-like_dom_sf"/>
</dbReference>
<dbReference type="GO" id="GO:0031145">
    <property type="term" value="P:anaphase-promoting complex-dependent catabolic process"/>
    <property type="evidence" value="ECO:0007669"/>
    <property type="project" value="TreeGrafter"/>
</dbReference>
<feature type="region of interest" description="Disordered" evidence="4">
    <location>
        <begin position="1"/>
        <end position="61"/>
    </location>
</feature>
<evidence type="ECO:0000313" key="6">
    <source>
        <dbReference type="Proteomes" id="UP001301769"/>
    </source>
</evidence>
<dbReference type="SMART" id="SM00320">
    <property type="entry name" value="WD40"/>
    <property type="match status" value="2"/>
</dbReference>
<keyword evidence="2" id="KW-0677">Repeat</keyword>
<dbReference type="PROSITE" id="PS50082">
    <property type="entry name" value="WD_REPEATS_2"/>
    <property type="match status" value="1"/>
</dbReference>
<sequence>MTVDPDMHLPRQTRRQRQVFSSPACLDISPGSPTDSGYGSAEPSPASSDSFTPEASEGHLHRLPNELWMLGDGNGSEDLEEESLPSAETVETTRAEYLDEPPSPTIGVAARRLSSIAKRRKPSTLPARSAAHSRPRLPASFVSESGTKLPRRRSNIGLVRSTSLRAYDRFIPLRTQSTDTTERYRTGKEWNELTPKERLLRHNGATEDAFCYRRRIVTPMAADYRVLSRSDNAASRRVGNILGPLDQNTGNGSDRQVSRGTIWTVGGLAPGGTAVNNGRGQLVRSRTNARLFRSNFRVLNPRQEEGTEKHEDRLAAALGLDRAQRTLNTKVPSYLDAQHPNLNQEIPTQWNGAGWVKDGSNAKSDKPVESRTLPAAPFKVLDAPNLRDDFYCSILAYSPTCKMLAVGLGDLLYGWSESGGVKLLNASNCSDGNDHLTSIDFSSAQGGKAILAYGRSNRSLGLMSLLDDPASLSTTGASRGPPLPRFEVDQPAAVTCLSWKPTCTVRPSKCPMTPGRLVETEDLLVGEEAGCVYYYAVEWPEKWEVDRYNWAGAITLLLRIRVHTQQVCGLAWSPSGDLFATGGNDNLCCLYDTAEALAVNQQTVQNELFDNQDESYTRTRTRPDSSEPEDGLGGEGMERAVPQPPTGMIQRPMKRLKAGDEKYGWMHGAAVKAIAFCPWQEGLVATGGGSNDKCIHFFHTTSGAALATIAVSAQVTSLIWSKTRREIVATFGYAQPEHPVRIAVFSWPDCRQVAAIPWGGEHRALYAIPYPGGPDDLRAARHGARPRGSSRTAIEGCIMVASSDKSVKFHEVWASDKKATAGGVGMLGGSDILESLEGIDKEGDIIR</sequence>
<feature type="region of interest" description="Disordered" evidence="4">
    <location>
        <begin position="608"/>
        <end position="651"/>
    </location>
</feature>
<evidence type="ECO:0000256" key="3">
    <source>
        <dbReference type="PROSITE-ProRule" id="PRU00221"/>
    </source>
</evidence>
<dbReference type="SUPFAM" id="SSF50978">
    <property type="entry name" value="WD40 repeat-like"/>
    <property type="match status" value="1"/>
</dbReference>
<dbReference type="InterPro" id="IPR033010">
    <property type="entry name" value="Cdc20/Fizzy"/>
</dbReference>
<dbReference type="InterPro" id="IPR001680">
    <property type="entry name" value="WD40_rpt"/>
</dbReference>
<comment type="caution">
    <text evidence="5">The sequence shown here is derived from an EMBL/GenBank/DDBJ whole genome shotgun (WGS) entry which is preliminary data.</text>
</comment>
<name>A0AAN7BAM1_9PEZI</name>
<evidence type="ECO:0000256" key="2">
    <source>
        <dbReference type="ARBA" id="ARBA00022737"/>
    </source>
</evidence>
<organism evidence="5 6">
    <name type="scientific">Rhypophila decipiens</name>
    <dbReference type="NCBI Taxonomy" id="261697"/>
    <lineage>
        <taxon>Eukaryota</taxon>
        <taxon>Fungi</taxon>
        <taxon>Dikarya</taxon>
        <taxon>Ascomycota</taxon>
        <taxon>Pezizomycotina</taxon>
        <taxon>Sordariomycetes</taxon>
        <taxon>Sordariomycetidae</taxon>
        <taxon>Sordariales</taxon>
        <taxon>Naviculisporaceae</taxon>
        <taxon>Rhypophila</taxon>
    </lineage>
</organism>
<protein>
    <submittedName>
        <fullName evidence="5">WD40-repeat-containing domain protein</fullName>
    </submittedName>
</protein>
<gene>
    <name evidence="5" type="ORF">QBC37DRAFT_456394</name>
</gene>
<evidence type="ECO:0000313" key="5">
    <source>
        <dbReference type="EMBL" id="KAK4216217.1"/>
    </source>
</evidence>
<proteinExistence type="predicted"/>
<dbReference type="AlphaFoldDB" id="A0AAN7BAM1"/>
<feature type="repeat" description="WD" evidence="3">
    <location>
        <begin position="560"/>
        <end position="601"/>
    </location>
</feature>
<dbReference type="GO" id="GO:0005680">
    <property type="term" value="C:anaphase-promoting complex"/>
    <property type="evidence" value="ECO:0007669"/>
    <property type="project" value="TreeGrafter"/>
</dbReference>
<dbReference type="Gene3D" id="2.130.10.10">
    <property type="entry name" value="YVTN repeat-like/Quinoprotein amine dehydrogenase"/>
    <property type="match status" value="2"/>
</dbReference>
<keyword evidence="6" id="KW-1185">Reference proteome</keyword>
<dbReference type="PANTHER" id="PTHR19918:SF5">
    <property type="entry name" value="MEIOSIS-SPECIFIC APC_C ACTIVATOR PROTEIN AMA1"/>
    <property type="match status" value="1"/>
</dbReference>
<dbReference type="GO" id="GO:0010997">
    <property type="term" value="F:anaphase-promoting complex binding"/>
    <property type="evidence" value="ECO:0007669"/>
    <property type="project" value="InterPro"/>
</dbReference>
<feature type="compositionally biased region" description="Basic and acidic residues" evidence="4">
    <location>
        <begin position="615"/>
        <end position="625"/>
    </location>
</feature>
<dbReference type="GO" id="GO:1990757">
    <property type="term" value="F:ubiquitin ligase activator activity"/>
    <property type="evidence" value="ECO:0007669"/>
    <property type="project" value="TreeGrafter"/>
</dbReference>
<dbReference type="InterPro" id="IPR036322">
    <property type="entry name" value="WD40_repeat_dom_sf"/>
</dbReference>
<reference evidence="5" key="2">
    <citation type="submission" date="2023-05" db="EMBL/GenBank/DDBJ databases">
        <authorList>
            <consortium name="Lawrence Berkeley National Laboratory"/>
            <person name="Steindorff A."/>
            <person name="Hensen N."/>
            <person name="Bonometti L."/>
            <person name="Westerberg I."/>
            <person name="Brannstrom I.O."/>
            <person name="Guillou S."/>
            <person name="Cros-Aarteil S."/>
            <person name="Calhoun S."/>
            <person name="Haridas S."/>
            <person name="Kuo A."/>
            <person name="Mondo S."/>
            <person name="Pangilinan J."/>
            <person name="Riley R."/>
            <person name="Labutti K."/>
            <person name="Andreopoulos B."/>
            <person name="Lipzen A."/>
            <person name="Chen C."/>
            <person name="Yanf M."/>
            <person name="Daum C."/>
            <person name="Ng V."/>
            <person name="Clum A."/>
            <person name="Ohm R."/>
            <person name="Martin F."/>
            <person name="Silar P."/>
            <person name="Natvig D."/>
            <person name="Lalanne C."/>
            <person name="Gautier V."/>
            <person name="Ament-Velasquez S.L."/>
            <person name="Kruys A."/>
            <person name="Hutchinson M.I."/>
            <person name="Powell A.J."/>
            <person name="Barry K."/>
            <person name="Miller A.N."/>
            <person name="Grigoriev I.V."/>
            <person name="Debuchy R."/>
            <person name="Gladieux P."/>
            <person name="Thoren M.H."/>
            <person name="Johannesson H."/>
        </authorList>
    </citation>
    <scope>NUCLEOTIDE SEQUENCE</scope>
    <source>
        <strain evidence="5">PSN293</strain>
    </source>
</reference>